<dbReference type="Pfam" id="PF14529">
    <property type="entry name" value="Exo_endo_phos_2"/>
    <property type="match status" value="1"/>
</dbReference>
<proteinExistence type="predicted"/>
<reference evidence="2 3" key="1">
    <citation type="journal article" date="2019" name="Sci. Rep.">
        <title>Orb-weaving spider Araneus ventricosus genome elucidates the spidroin gene catalogue.</title>
        <authorList>
            <person name="Kono N."/>
            <person name="Nakamura H."/>
            <person name="Ohtoshi R."/>
            <person name="Moran D.A.P."/>
            <person name="Shinohara A."/>
            <person name="Yoshida Y."/>
            <person name="Fujiwara M."/>
            <person name="Mori M."/>
            <person name="Tomita M."/>
            <person name="Arakawa K."/>
        </authorList>
    </citation>
    <scope>NUCLEOTIDE SEQUENCE [LARGE SCALE GENOMIC DNA]</scope>
</reference>
<dbReference type="SUPFAM" id="SSF56219">
    <property type="entry name" value="DNase I-like"/>
    <property type="match status" value="1"/>
</dbReference>
<dbReference type="AlphaFoldDB" id="A0A4Y2Q2W1"/>
<dbReference type="Proteomes" id="UP000499080">
    <property type="component" value="Unassembled WGS sequence"/>
</dbReference>
<organism evidence="2 3">
    <name type="scientific">Araneus ventricosus</name>
    <name type="common">Orbweaver spider</name>
    <name type="synonym">Epeira ventricosa</name>
    <dbReference type="NCBI Taxonomy" id="182803"/>
    <lineage>
        <taxon>Eukaryota</taxon>
        <taxon>Metazoa</taxon>
        <taxon>Ecdysozoa</taxon>
        <taxon>Arthropoda</taxon>
        <taxon>Chelicerata</taxon>
        <taxon>Arachnida</taxon>
        <taxon>Araneae</taxon>
        <taxon>Araneomorphae</taxon>
        <taxon>Entelegynae</taxon>
        <taxon>Araneoidea</taxon>
        <taxon>Araneidae</taxon>
        <taxon>Araneus</taxon>
    </lineage>
</organism>
<protein>
    <recommendedName>
        <fullName evidence="1">Endonuclease/exonuclease/phosphatase domain-containing protein</fullName>
    </recommendedName>
</protein>
<dbReference type="Gene3D" id="3.60.10.10">
    <property type="entry name" value="Endonuclease/exonuclease/phosphatase"/>
    <property type="match status" value="1"/>
</dbReference>
<feature type="domain" description="Endonuclease/exonuclease/phosphatase" evidence="1">
    <location>
        <begin position="4"/>
        <end position="83"/>
    </location>
</feature>
<keyword evidence="3" id="KW-1185">Reference proteome</keyword>
<dbReference type="GO" id="GO:0003824">
    <property type="term" value="F:catalytic activity"/>
    <property type="evidence" value="ECO:0007669"/>
    <property type="project" value="InterPro"/>
</dbReference>
<accession>A0A4Y2Q2W1</accession>
<evidence type="ECO:0000313" key="2">
    <source>
        <dbReference type="EMBL" id="GBN57483.1"/>
    </source>
</evidence>
<dbReference type="OrthoDB" id="6428428at2759"/>
<evidence type="ECO:0000313" key="3">
    <source>
        <dbReference type="Proteomes" id="UP000499080"/>
    </source>
</evidence>
<sequence length="98" mass="11235">MSTTDLDRLVEELPTPSIIILDFNDQSPLWGSKNINPRGRRIEGIINTHSLFLLNNGEDSYFQQRSRTHSLDLALCTPSLASYFRVDLRNHFTIFLAV</sequence>
<comment type="caution">
    <text evidence="2">The sequence shown here is derived from an EMBL/GenBank/DDBJ whole genome shotgun (WGS) entry which is preliminary data.</text>
</comment>
<evidence type="ECO:0000259" key="1">
    <source>
        <dbReference type="Pfam" id="PF14529"/>
    </source>
</evidence>
<dbReference type="EMBL" id="BGPR01218569">
    <property type="protein sequence ID" value="GBN57483.1"/>
    <property type="molecule type" value="Genomic_DNA"/>
</dbReference>
<name>A0A4Y2Q2W1_ARAVE</name>
<dbReference type="InterPro" id="IPR036691">
    <property type="entry name" value="Endo/exonu/phosph_ase_sf"/>
</dbReference>
<dbReference type="InterPro" id="IPR005135">
    <property type="entry name" value="Endo/exonuclease/phosphatase"/>
</dbReference>
<gene>
    <name evidence="2" type="ORF">AVEN_157649_1</name>
</gene>